<proteinExistence type="predicted"/>
<evidence type="ECO:0000256" key="1">
    <source>
        <dbReference type="SAM" id="MobiDB-lite"/>
    </source>
</evidence>
<protein>
    <submittedName>
        <fullName evidence="2">Uncharacterized protein</fullName>
    </submittedName>
</protein>
<reference evidence="2" key="1">
    <citation type="journal article" date="2014" name="Front. Microbiol.">
        <title>High frequency of phylogenetically diverse reductive dehalogenase-homologous genes in deep subseafloor sedimentary metagenomes.</title>
        <authorList>
            <person name="Kawai M."/>
            <person name="Futagami T."/>
            <person name="Toyoda A."/>
            <person name="Takaki Y."/>
            <person name="Nishi S."/>
            <person name="Hori S."/>
            <person name="Arai W."/>
            <person name="Tsubouchi T."/>
            <person name="Morono Y."/>
            <person name="Uchiyama I."/>
            <person name="Ito T."/>
            <person name="Fujiyama A."/>
            <person name="Inagaki F."/>
            <person name="Takami H."/>
        </authorList>
    </citation>
    <scope>NUCLEOTIDE SEQUENCE</scope>
    <source>
        <strain evidence="2">Expedition CK06-06</strain>
    </source>
</reference>
<dbReference type="EMBL" id="BARS01036483">
    <property type="protein sequence ID" value="GAG15711.1"/>
    <property type="molecule type" value="Genomic_DNA"/>
</dbReference>
<feature type="non-terminal residue" evidence="2">
    <location>
        <position position="127"/>
    </location>
</feature>
<evidence type="ECO:0000313" key="2">
    <source>
        <dbReference type="EMBL" id="GAG15711.1"/>
    </source>
</evidence>
<gene>
    <name evidence="2" type="ORF">S01H1_56068</name>
</gene>
<accession>X0WSM2</accession>
<feature type="region of interest" description="Disordered" evidence="1">
    <location>
        <begin position="97"/>
        <end position="127"/>
    </location>
</feature>
<organism evidence="2">
    <name type="scientific">marine sediment metagenome</name>
    <dbReference type="NCBI Taxonomy" id="412755"/>
    <lineage>
        <taxon>unclassified sequences</taxon>
        <taxon>metagenomes</taxon>
        <taxon>ecological metagenomes</taxon>
    </lineage>
</organism>
<sequence length="127" mass="14610">MPSIQGITQAFGYIAAYAGDKKKRDRTEPVIVWSTIKFDDEDEPDEVVGQIFDGTCITEATAVDEEEGYGEFVGYFRDTDEGREEAQRMCEEFRKRKKALEEQEEEAPKKKKKNKKKDAEEEGEDEV</sequence>
<comment type="caution">
    <text evidence="2">The sequence shown here is derived from an EMBL/GenBank/DDBJ whole genome shotgun (WGS) entry which is preliminary data.</text>
</comment>
<dbReference type="AlphaFoldDB" id="X0WSM2"/>
<name>X0WSM2_9ZZZZ</name>